<keyword evidence="2" id="KW-1185">Reference proteome</keyword>
<evidence type="ECO:0000313" key="2">
    <source>
        <dbReference type="Proteomes" id="UP000248326"/>
    </source>
</evidence>
<name>A0A318SPI6_9DEIO</name>
<accession>A0A318SPI6</accession>
<proteinExistence type="predicted"/>
<dbReference type="Pfam" id="PF11697">
    <property type="entry name" value="DUF3293"/>
    <property type="match status" value="1"/>
</dbReference>
<dbReference type="AlphaFoldDB" id="A0A318SPI6"/>
<dbReference type="EMBL" id="QJSX01000004">
    <property type="protein sequence ID" value="PYE54743.1"/>
    <property type="molecule type" value="Genomic_DNA"/>
</dbReference>
<dbReference type="RefSeq" id="WP_170130917.1">
    <property type="nucleotide sequence ID" value="NZ_QJSX01000004.1"/>
</dbReference>
<gene>
    <name evidence="1" type="ORF">DES52_10413</name>
</gene>
<evidence type="ECO:0000313" key="1">
    <source>
        <dbReference type="EMBL" id="PYE54743.1"/>
    </source>
</evidence>
<dbReference type="InterPro" id="IPR021710">
    <property type="entry name" value="DUF3293"/>
</dbReference>
<protein>
    <submittedName>
        <fullName evidence="1">Uncharacterized protein DUF3293</fullName>
    </submittedName>
</protein>
<comment type="caution">
    <text evidence="1">The sequence shown here is derived from an EMBL/GenBank/DDBJ whole genome shotgun (WGS) entry which is preliminary data.</text>
</comment>
<sequence length="134" mass="14809">MNEDLWRAFEQATYGTREERFALSDAPSGRPSWANGTWGIVTAWNPSGERTPERLNEWRQGELRRGVEALGRSPLDGVNGEGEWEEASLIVVGASLREVRTLGARFDQAAVVWGVGRRVAVVACGDVGVRRAWV</sequence>
<reference evidence="1 2" key="1">
    <citation type="submission" date="2018-06" db="EMBL/GenBank/DDBJ databases">
        <title>Genomic Encyclopedia of Type Strains, Phase IV (KMG-IV): sequencing the most valuable type-strain genomes for metagenomic binning, comparative biology and taxonomic classification.</title>
        <authorList>
            <person name="Goeker M."/>
        </authorList>
    </citation>
    <scope>NUCLEOTIDE SEQUENCE [LARGE SCALE GENOMIC DNA]</scope>
    <source>
        <strain evidence="1 2">DSM 18048</strain>
    </source>
</reference>
<organism evidence="1 2">
    <name type="scientific">Deinococcus yavapaiensis KR-236</name>
    <dbReference type="NCBI Taxonomy" id="694435"/>
    <lineage>
        <taxon>Bacteria</taxon>
        <taxon>Thermotogati</taxon>
        <taxon>Deinococcota</taxon>
        <taxon>Deinococci</taxon>
        <taxon>Deinococcales</taxon>
        <taxon>Deinococcaceae</taxon>
        <taxon>Deinococcus</taxon>
    </lineage>
</organism>
<dbReference type="Proteomes" id="UP000248326">
    <property type="component" value="Unassembled WGS sequence"/>
</dbReference>